<dbReference type="Proteomes" id="UP000585614">
    <property type="component" value="Unassembled WGS sequence"/>
</dbReference>
<accession>A0A7J7TQ95</accession>
<comment type="caution">
    <text evidence="1">The sequence shown here is derived from an EMBL/GenBank/DDBJ whole genome shotgun (WGS) entry which is preliminary data.</text>
</comment>
<reference evidence="1 2" key="1">
    <citation type="journal article" date="2020" name="Nature">
        <title>Six reference-quality genomes reveal evolution of bat adaptations.</title>
        <authorList>
            <person name="Jebb D."/>
            <person name="Huang Z."/>
            <person name="Pippel M."/>
            <person name="Hughes G.M."/>
            <person name="Lavrichenko K."/>
            <person name="Devanna P."/>
            <person name="Winkler S."/>
            <person name="Jermiin L.S."/>
            <person name="Skirmuntt E.C."/>
            <person name="Katzourakis A."/>
            <person name="Burkitt-Gray L."/>
            <person name="Ray D.A."/>
            <person name="Sullivan K.A.M."/>
            <person name="Roscito J.G."/>
            <person name="Kirilenko B.M."/>
            <person name="Davalos L.M."/>
            <person name="Corthals A.P."/>
            <person name="Power M.L."/>
            <person name="Jones G."/>
            <person name="Ransome R.D."/>
            <person name="Dechmann D.K.N."/>
            <person name="Locatelli A.G."/>
            <person name="Puechmaille S.J."/>
            <person name="Fedrigo O."/>
            <person name="Jarvis E.D."/>
            <person name="Hiller M."/>
            <person name="Vernes S.C."/>
            <person name="Myers E.W."/>
            <person name="Teeling E.C."/>
        </authorList>
    </citation>
    <scope>NUCLEOTIDE SEQUENCE [LARGE SCALE GENOMIC DNA]</scope>
    <source>
        <strain evidence="1">MRhiFer1</strain>
        <tissue evidence="1">Lung</tissue>
    </source>
</reference>
<protein>
    <submittedName>
        <fullName evidence="1">Uncharacterized protein</fullName>
    </submittedName>
</protein>
<evidence type="ECO:0000313" key="2">
    <source>
        <dbReference type="Proteomes" id="UP000585614"/>
    </source>
</evidence>
<dbReference type="AlphaFoldDB" id="A0A7J7TQ95"/>
<name>A0A7J7TQ95_RHIFE</name>
<evidence type="ECO:0000313" key="1">
    <source>
        <dbReference type="EMBL" id="KAF6302976.1"/>
    </source>
</evidence>
<organism evidence="1 2">
    <name type="scientific">Rhinolophus ferrumequinum</name>
    <name type="common">Greater horseshoe bat</name>
    <dbReference type="NCBI Taxonomy" id="59479"/>
    <lineage>
        <taxon>Eukaryota</taxon>
        <taxon>Metazoa</taxon>
        <taxon>Chordata</taxon>
        <taxon>Craniata</taxon>
        <taxon>Vertebrata</taxon>
        <taxon>Euteleostomi</taxon>
        <taxon>Mammalia</taxon>
        <taxon>Eutheria</taxon>
        <taxon>Laurasiatheria</taxon>
        <taxon>Chiroptera</taxon>
        <taxon>Yinpterochiroptera</taxon>
        <taxon>Rhinolophoidea</taxon>
        <taxon>Rhinolophidae</taxon>
        <taxon>Rhinolophinae</taxon>
        <taxon>Rhinolophus</taxon>
    </lineage>
</organism>
<proteinExistence type="predicted"/>
<sequence length="127" mass="14979">MNCEIYICTLSTHIYHAKVYEVGATKLHCLLLSDVEITQQSYGKMLWQSIPTVFRHVHKHLLLTFQNHLHSIHTAPREVLGWVWMDKRVLHFPNTLYNKSLLITPKEYKINILNNKLENKTVLQRTS</sequence>
<dbReference type="EMBL" id="JACAGC010000018">
    <property type="protein sequence ID" value="KAF6302976.1"/>
    <property type="molecule type" value="Genomic_DNA"/>
</dbReference>
<gene>
    <name evidence="1" type="ORF">mRhiFer1_008713</name>
</gene>